<keyword evidence="2" id="KW-1185">Reference proteome</keyword>
<evidence type="ECO:0008006" key="3">
    <source>
        <dbReference type="Google" id="ProtNLM"/>
    </source>
</evidence>
<evidence type="ECO:0000313" key="1">
    <source>
        <dbReference type="EMBL" id="BAV65537.1"/>
    </source>
</evidence>
<dbReference type="InterPro" id="IPR035437">
    <property type="entry name" value="SNase_OB-fold_sf"/>
</dbReference>
<protein>
    <recommendedName>
        <fullName evidence="3">Nuclease</fullName>
    </recommendedName>
</protein>
<dbReference type="RefSeq" id="WP_231923243.1">
    <property type="nucleotide sequence ID" value="NZ_AP017655.1"/>
</dbReference>
<dbReference type="EMBL" id="AP017655">
    <property type="protein sequence ID" value="BAV65537.1"/>
    <property type="molecule type" value="Genomic_DNA"/>
</dbReference>
<evidence type="ECO:0000313" key="2">
    <source>
        <dbReference type="Proteomes" id="UP000218272"/>
    </source>
</evidence>
<dbReference type="Proteomes" id="UP000218272">
    <property type="component" value="Chromosome SCLO_1"/>
</dbReference>
<dbReference type="KEGG" id="sclo:SCLO_1024970"/>
<name>A0A1E1F4V9_9SPHN</name>
<dbReference type="Gene3D" id="2.40.50.90">
    <property type="match status" value="1"/>
</dbReference>
<dbReference type="SUPFAM" id="SSF50199">
    <property type="entry name" value="Staphylococcal nuclease"/>
    <property type="match status" value="1"/>
</dbReference>
<reference evidence="1 2" key="1">
    <citation type="submission" date="2016-10" db="EMBL/GenBank/DDBJ databases">
        <title>Complete Genome Sequence of the Nonylphenol-Degrading Bacterium Sphingobium cloacae JCM 10874T.</title>
        <authorList>
            <person name="Ootsuka M."/>
            <person name="Nishizawa T."/>
            <person name="Ohta H."/>
        </authorList>
    </citation>
    <scope>NUCLEOTIDE SEQUENCE [LARGE SCALE GENOMIC DNA]</scope>
    <source>
        <strain evidence="1 2">JCM 10874</strain>
    </source>
</reference>
<gene>
    <name evidence="1" type="ORF">SCLO_1024970</name>
</gene>
<sequence length="164" mass="18052">MRRGRRGWQKRRSPAPKTKLSNRAFWTVTAIMSASAFGAVWFWDGGPSVSSPGDPDTFACTAPYIHDGDNIRCQETGRGRLYGIDAPEMPGACRPGRSCTPGDPIASRNHLRSLTASGDIRCRKIETDHYGRAILQCWTGQTDLACAQVKAGHAVKRYGNLRCR</sequence>
<organism evidence="1 2">
    <name type="scientific">Sphingobium cloacae</name>
    <dbReference type="NCBI Taxonomy" id="120107"/>
    <lineage>
        <taxon>Bacteria</taxon>
        <taxon>Pseudomonadati</taxon>
        <taxon>Pseudomonadota</taxon>
        <taxon>Alphaproteobacteria</taxon>
        <taxon>Sphingomonadales</taxon>
        <taxon>Sphingomonadaceae</taxon>
        <taxon>Sphingobium</taxon>
    </lineage>
</organism>
<dbReference type="AlphaFoldDB" id="A0A1E1F4V9"/>
<proteinExistence type="predicted"/>
<accession>A0A1E1F4V9</accession>